<dbReference type="eggNOG" id="KOG1723">
    <property type="taxonomic scope" value="Eukaryota"/>
</dbReference>
<dbReference type="PANTHER" id="PTHR10792:SF8">
    <property type="entry name" value="RIBOSOME BIOGENESIS PROTEIN RLP24-RELATED"/>
    <property type="match status" value="1"/>
</dbReference>
<dbReference type="InterPro" id="IPR023442">
    <property type="entry name" value="Ribosomal_eL24_CS"/>
</dbReference>
<dbReference type="CDD" id="cd00472">
    <property type="entry name" value="Ribosomal_L24e_L24"/>
    <property type="match status" value="1"/>
</dbReference>
<dbReference type="HOGENOM" id="CLU_671548_0_0_1"/>
<organism evidence="7">
    <name type="scientific">Oryza nivara</name>
    <name type="common">Indian wild rice</name>
    <name type="synonym">Oryza sativa f. spontanea</name>
    <dbReference type="NCBI Taxonomy" id="4536"/>
    <lineage>
        <taxon>Eukaryota</taxon>
        <taxon>Viridiplantae</taxon>
        <taxon>Streptophyta</taxon>
        <taxon>Embryophyta</taxon>
        <taxon>Tracheophyta</taxon>
        <taxon>Spermatophyta</taxon>
        <taxon>Magnoliopsida</taxon>
        <taxon>Liliopsida</taxon>
        <taxon>Poales</taxon>
        <taxon>Poaceae</taxon>
        <taxon>BOP clade</taxon>
        <taxon>Oryzoideae</taxon>
        <taxon>Oryzeae</taxon>
        <taxon>Oryzinae</taxon>
        <taxon>Oryza</taxon>
    </lineage>
</organism>
<feature type="region of interest" description="Disordered" evidence="5">
    <location>
        <begin position="104"/>
        <end position="126"/>
    </location>
</feature>
<keyword evidence="4" id="KW-0539">Nucleus</keyword>
<evidence type="ECO:0000256" key="4">
    <source>
        <dbReference type="ARBA" id="ARBA00023242"/>
    </source>
</evidence>
<evidence type="ECO:0000259" key="6">
    <source>
        <dbReference type="SMART" id="SM00746"/>
    </source>
</evidence>
<dbReference type="InterPro" id="IPR011017">
    <property type="entry name" value="TRASH_dom"/>
</dbReference>
<dbReference type="Pfam" id="PF01246">
    <property type="entry name" value="Ribosomal_L24e"/>
    <property type="match status" value="1"/>
</dbReference>
<dbReference type="GO" id="GO:0005730">
    <property type="term" value="C:nucleolus"/>
    <property type="evidence" value="ECO:0007669"/>
    <property type="project" value="TreeGrafter"/>
</dbReference>
<evidence type="ECO:0000256" key="3">
    <source>
        <dbReference type="ARBA" id="ARBA00022517"/>
    </source>
</evidence>
<protein>
    <recommendedName>
        <fullName evidence="6">TRASH domain-containing protein</fullName>
    </recommendedName>
</protein>
<dbReference type="SMART" id="SM00746">
    <property type="entry name" value="TRASH"/>
    <property type="match status" value="1"/>
</dbReference>
<dbReference type="PANTHER" id="PTHR10792">
    <property type="entry name" value="60S RIBOSOMAL PROTEIN L24"/>
    <property type="match status" value="1"/>
</dbReference>
<evidence type="ECO:0000256" key="5">
    <source>
        <dbReference type="SAM" id="MobiDB-lite"/>
    </source>
</evidence>
<name>A0A0E0J198_ORYNI</name>
<dbReference type="AlphaFoldDB" id="A0A0E0J198"/>
<dbReference type="PROSITE" id="PS01073">
    <property type="entry name" value="RIBOSOMAL_L24E"/>
    <property type="match status" value="1"/>
</dbReference>
<dbReference type="Proteomes" id="UP000006591">
    <property type="component" value="Chromosome 11"/>
</dbReference>
<dbReference type="InterPro" id="IPR038630">
    <property type="entry name" value="L24e/L24_sf"/>
</dbReference>
<evidence type="ECO:0000256" key="1">
    <source>
        <dbReference type="ARBA" id="ARBA00004123"/>
    </source>
</evidence>
<dbReference type="InterPro" id="IPR000988">
    <property type="entry name" value="Ribosomal_eL24-rel_N"/>
</dbReference>
<feature type="compositionally biased region" description="Basic and acidic residues" evidence="5">
    <location>
        <begin position="107"/>
        <end position="126"/>
    </location>
</feature>
<keyword evidence="8" id="KW-1185">Reference proteome</keyword>
<dbReference type="GO" id="GO:0003735">
    <property type="term" value="F:structural constituent of ribosome"/>
    <property type="evidence" value="ECO:0007669"/>
    <property type="project" value="InterPro"/>
</dbReference>
<reference evidence="7" key="1">
    <citation type="submission" date="2015-04" db="UniProtKB">
        <authorList>
            <consortium name="EnsemblPlants"/>
        </authorList>
    </citation>
    <scope>IDENTIFICATION</scope>
    <source>
        <strain evidence="7">SL10</strain>
    </source>
</reference>
<dbReference type="STRING" id="4536.A0A0E0J198"/>
<comment type="subcellular location">
    <subcellularLocation>
        <location evidence="1">Nucleus</location>
    </subcellularLocation>
</comment>
<sequence length="410" mass="46145">MRLEKCWFCSSTVYPGHGIQFVRNDAKIFRFCRSKCHKNFKMKRNPRKVKWTKAYRCLHGKDMTQDSTFEFERKRNRPERYDRNVTEQTLKAIPLITKIRHERQKKHITERQKQGKTKQRERDAKELEQDIQMLPKKVTLSTQKTKVVVKVSQQQTEENLMEETVFHQIVTMNDRESSGGGIVELVEQEIGGGGAGDSLRRRSSSLPFRTDRWEQELKVRLSCCLQELHLIHEIELIGGARAAWELKLDEAATDVELELDLVLDQTILGGVTAGGDGRASKLPLPLAYEIHPSVPGLHHSPSLRPRRAPSLHSPSMDWRSEVPAAVVEPAHDSGGASPRRRAVHPFANHRRGDGAQAPPVVIGCGEGSHSCSVDVELFLAPIPSRHCLVDVNHLRSRSEAPQGGGGDEGA</sequence>
<evidence type="ECO:0000313" key="7">
    <source>
        <dbReference type="EnsemblPlants" id="ONIVA11G11170.2"/>
    </source>
</evidence>
<keyword evidence="3" id="KW-0690">Ribosome biogenesis</keyword>
<evidence type="ECO:0000313" key="8">
    <source>
        <dbReference type="Proteomes" id="UP000006591"/>
    </source>
</evidence>
<reference evidence="7" key="2">
    <citation type="submission" date="2018-04" db="EMBL/GenBank/DDBJ databases">
        <title>OnivRS2 (Oryza nivara Reference Sequence Version 2).</title>
        <authorList>
            <person name="Zhang J."/>
            <person name="Kudrna D."/>
            <person name="Lee S."/>
            <person name="Talag J."/>
            <person name="Rajasekar S."/>
            <person name="Welchert J."/>
            <person name="Hsing Y.-I."/>
            <person name="Wing R.A."/>
        </authorList>
    </citation>
    <scope>NUCLEOTIDE SEQUENCE [LARGE SCALE GENOMIC DNA]</scope>
    <source>
        <strain evidence="7">SL10</strain>
    </source>
</reference>
<feature type="domain" description="TRASH" evidence="6">
    <location>
        <begin position="6"/>
        <end position="44"/>
    </location>
</feature>
<dbReference type="EnsemblPlants" id="ONIVA11G11170.2">
    <property type="protein sequence ID" value="ONIVA11G11170.2"/>
    <property type="gene ID" value="ONIVA11G11170"/>
</dbReference>
<accession>A0A0E0J198</accession>
<dbReference type="FunFam" id="2.30.170.20:FF:000001">
    <property type="entry name" value="probable ribosome biogenesis protein RLP24"/>
    <property type="match status" value="1"/>
</dbReference>
<evidence type="ECO:0000256" key="2">
    <source>
        <dbReference type="ARBA" id="ARBA00005647"/>
    </source>
</evidence>
<dbReference type="GO" id="GO:0042273">
    <property type="term" value="P:ribosomal large subunit biogenesis"/>
    <property type="evidence" value="ECO:0007669"/>
    <property type="project" value="TreeGrafter"/>
</dbReference>
<dbReference type="Gene3D" id="2.30.170.20">
    <property type="entry name" value="Ribosomal protein L24e"/>
    <property type="match status" value="1"/>
</dbReference>
<proteinExistence type="inferred from homology"/>
<dbReference type="InterPro" id="IPR056366">
    <property type="entry name" value="Ribosomal_eL24"/>
</dbReference>
<dbReference type="Gramene" id="ONIVA11G11170.2">
    <property type="protein sequence ID" value="ONIVA11G11170.2"/>
    <property type="gene ID" value="ONIVA11G11170"/>
</dbReference>
<comment type="similarity">
    <text evidence="2">Belongs to the eukaryotic ribosomal protein eL24 family.</text>
</comment>
<dbReference type="SUPFAM" id="SSF57716">
    <property type="entry name" value="Glucocorticoid receptor-like (DNA-binding domain)"/>
    <property type="match status" value="1"/>
</dbReference>
<feature type="region of interest" description="Disordered" evidence="5">
    <location>
        <begin position="295"/>
        <end position="315"/>
    </location>
</feature>